<keyword evidence="5 7" id="KW-0472">Membrane</keyword>
<keyword evidence="11" id="KW-1185">Reference proteome</keyword>
<feature type="transmembrane region" description="Helical" evidence="7">
    <location>
        <begin position="246"/>
        <end position="268"/>
    </location>
</feature>
<dbReference type="EMBL" id="JASNVH010000004">
    <property type="protein sequence ID" value="MDK4306633.1"/>
    <property type="molecule type" value="Genomic_DNA"/>
</dbReference>
<accession>A0AAP4BP22</accession>
<feature type="transmembrane region" description="Helical" evidence="7">
    <location>
        <begin position="169"/>
        <end position="198"/>
    </location>
</feature>
<dbReference type="RefSeq" id="WP_239261104.1">
    <property type="nucleotide sequence ID" value="NZ_JAKRDN010000001.1"/>
</dbReference>
<dbReference type="Proteomes" id="UP001239759">
    <property type="component" value="Unassembled WGS sequence"/>
</dbReference>
<evidence type="ECO:0000256" key="7">
    <source>
        <dbReference type="SAM" id="Phobius"/>
    </source>
</evidence>
<keyword evidence="3 7" id="KW-0812">Transmembrane</keyword>
<evidence type="ECO:0000256" key="3">
    <source>
        <dbReference type="ARBA" id="ARBA00022692"/>
    </source>
</evidence>
<comment type="caution">
    <text evidence="9">The sequence shown here is derived from an EMBL/GenBank/DDBJ whole genome shotgun (WGS) entry which is preliminary data.</text>
</comment>
<evidence type="ECO:0000256" key="4">
    <source>
        <dbReference type="ARBA" id="ARBA00022989"/>
    </source>
</evidence>
<evidence type="ECO:0000256" key="1">
    <source>
        <dbReference type="ARBA" id="ARBA00004651"/>
    </source>
</evidence>
<feature type="transmembrane region" description="Helical" evidence="7">
    <location>
        <begin position="210"/>
        <end position="234"/>
    </location>
</feature>
<evidence type="ECO:0000313" key="8">
    <source>
        <dbReference type="EMBL" id="MDK4289925.1"/>
    </source>
</evidence>
<feature type="transmembrane region" description="Helical" evidence="7">
    <location>
        <begin position="61"/>
        <end position="85"/>
    </location>
</feature>
<evidence type="ECO:0000313" key="10">
    <source>
        <dbReference type="Proteomes" id="UP001224412"/>
    </source>
</evidence>
<dbReference type="AlphaFoldDB" id="A0AAP4BP22"/>
<evidence type="ECO:0000256" key="5">
    <source>
        <dbReference type="ARBA" id="ARBA00023136"/>
    </source>
</evidence>
<evidence type="ECO:0000256" key="2">
    <source>
        <dbReference type="ARBA" id="ARBA00022475"/>
    </source>
</evidence>
<dbReference type="GO" id="GO:0005886">
    <property type="term" value="C:plasma membrane"/>
    <property type="evidence" value="ECO:0007669"/>
    <property type="project" value="UniProtKB-SubCell"/>
</dbReference>
<dbReference type="EMBL" id="JASNUQ010000005">
    <property type="protein sequence ID" value="MDK4289925.1"/>
    <property type="molecule type" value="Genomic_DNA"/>
</dbReference>
<dbReference type="Proteomes" id="UP001224412">
    <property type="component" value="Unassembled WGS sequence"/>
</dbReference>
<sequence>MAATTTKSNEKNHDNYGIERVREDEPGFVDKMRQKSDFFDHVMRTVERYGAQGGNQFAAGITYFSVLAVFPIAMLIVAAAAQVLAGRPELFASFQNQITASLEGQMGEIANEILEGAVERRGAVAGIGGLTALWTGLNWMHNLRAGISAMWNMDPNDGANFVVKKINDLLGLVGLILAFIIAFGITAAGSSGIVFTILEWLHVEDVMPGLNYILFFSALFIGILANFLVMWWLVVILPRKKVPKKAGFIGALLGALVFEVIKQLFTVILSSATGSPTGAIFGPIIALMIVLYLIWRVVLYVSAFTATTKQARATEEVPVPEPAVIRVRHEVKQRPSTRTLLGAGAGLGAVGGWALRRIFKAK</sequence>
<evidence type="ECO:0000313" key="11">
    <source>
        <dbReference type="Proteomes" id="UP001239759"/>
    </source>
</evidence>
<dbReference type="PANTHER" id="PTHR30213:SF1">
    <property type="entry name" value="INNER MEMBRANE PROTEIN YHJD"/>
    <property type="match status" value="1"/>
</dbReference>
<protein>
    <submittedName>
        <fullName evidence="9">YhjD/YihY/BrkB family envelope integrity protein</fullName>
    </submittedName>
</protein>
<name>A0AAP4BP22_9CORY</name>
<comment type="subcellular location">
    <subcellularLocation>
        <location evidence="1">Cell membrane</location>
        <topology evidence="1">Multi-pass membrane protein</topology>
    </subcellularLocation>
</comment>
<dbReference type="InterPro" id="IPR017039">
    <property type="entry name" value="Virul_fac_BrkB"/>
</dbReference>
<keyword evidence="2" id="KW-1003">Cell membrane</keyword>
<evidence type="ECO:0000313" key="9">
    <source>
        <dbReference type="EMBL" id="MDK4306633.1"/>
    </source>
</evidence>
<keyword evidence="4 7" id="KW-1133">Transmembrane helix</keyword>
<dbReference type="PANTHER" id="PTHR30213">
    <property type="entry name" value="INNER MEMBRANE PROTEIN YHJD"/>
    <property type="match status" value="1"/>
</dbReference>
<dbReference type="NCBIfam" id="TIGR00765">
    <property type="entry name" value="yihY_not_rbn"/>
    <property type="match status" value="1"/>
</dbReference>
<organism evidence="9 10">
    <name type="scientific">Corynebacterium pseudodiphtheriticum</name>
    <dbReference type="NCBI Taxonomy" id="37637"/>
    <lineage>
        <taxon>Bacteria</taxon>
        <taxon>Bacillati</taxon>
        <taxon>Actinomycetota</taxon>
        <taxon>Actinomycetes</taxon>
        <taxon>Mycobacteriales</taxon>
        <taxon>Corynebacteriaceae</taxon>
        <taxon>Corynebacterium</taxon>
    </lineage>
</organism>
<reference evidence="9 11" key="1">
    <citation type="submission" date="2023-05" db="EMBL/GenBank/DDBJ databases">
        <title>Metabolic capabilities are highly conserved among human nasal-associated Corynebacterium species in pangenomic analyses.</title>
        <authorList>
            <person name="Tran T.H."/>
            <person name="Roberts A.Q."/>
            <person name="Escapa I.F."/>
            <person name="Gao W."/>
            <person name="Conlan S."/>
            <person name="Kong H."/>
            <person name="Segre J.A."/>
            <person name="Kelly M.S."/>
            <person name="Lemon K.P."/>
        </authorList>
    </citation>
    <scope>NUCLEOTIDE SEQUENCE</scope>
    <source>
        <strain evidence="9">KPL2773</strain>
        <strain evidence="8 11">KPL3772</strain>
    </source>
</reference>
<feature type="region of interest" description="Disordered" evidence="6">
    <location>
        <begin position="1"/>
        <end position="20"/>
    </location>
</feature>
<dbReference type="Pfam" id="PF03631">
    <property type="entry name" value="Virul_fac_BrkB"/>
    <property type="match status" value="1"/>
</dbReference>
<feature type="compositionally biased region" description="Basic and acidic residues" evidence="6">
    <location>
        <begin position="8"/>
        <end position="20"/>
    </location>
</feature>
<feature type="transmembrane region" description="Helical" evidence="7">
    <location>
        <begin position="280"/>
        <end position="302"/>
    </location>
</feature>
<proteinExistence type="predicted"/>
<gene>
    <name evidence="8" type="ORF">QPX23_04155</name>
    <name evidence="9" type="ORF">QPX42_03580</name>
</gene>
<evidence type="ECO:0000256" key="6">
    <source>
        <dbReference type="SAM" id="MobiDB-lite"/>
    </source>
</evidence>